<dbReference type="FunFam" id="2.60.120.830:FF:000001">
    <property type="entry name" value="A disintegrin and metalloproteinase with thrombospondin motifs 1"/>
    <property type="match status" value="1"/>
</dbReference>
<feature type="binding site" evidence="14">
    <location>
        <position position="581"/>
    </location>
    <ligand>
        <name>Ca(2+)</name>
        <dbReference type="ChEBI" id="CHEBI:29108"/>
        <label>1</label>
    </ligand>
</feature>
<evidence type="ECO:0000256" key="1">
    <source>
        <dbReference type="ARBA" id="ARBA00004302"/>
    </source>
</evidence>
<dbReference type="InterPro" id="IPR041645">
    <property type="entry name" value="ADAMTS_CR_2"/>
</dbReference>
<keyword evidence="18" id="KW-0472">Membrane</keyword>
<dbReference type="InterPro" id="IPR012314">
    <property type="entry name" value="Pept_M12B_GON-ADAMTSs"/>
</dbReference>
<evidence type="ECO:0000256" key="7">
    <source>
        <dbReference type="ARBA" id="ARBA00022737"/>
    </source>
</evidence>
<dbReference type="FunFam" id="2.20.100.10:FF:000005">
    <property type="entry name" value="ADAM metallopeptidase with thrombospondin type 1 motif 9"/>
    <property type="match status" value="8"/>
</dbReference>
<comment type="caution">
    <text evidence="21">The sequence shown here is derived from an EMBL/GenBank/DDBJ whole genome shotgun (WGS) entry which is preliminary data.</text>
</comment>
<feature type="binding site" evidence="14">
    <location>
        <position position="412"/>
    </location>
    <ligand>
        <name>Ca(2+)</name>
        <dbReference type="ChEBI" id="CHEBI:29108"/>
        <label>1</label>
    </ligand>
</feature>
<keyword evidence="5 14" id="KW-0479">Metal-binding</keyword>
<feature type="transmembrane region" description="Helical" evidence="18">
    <location>
        <begin position="105"/>
        <end position="124"/>
    </location>
</feature>
<evidence type="ECO:0000256" key="9">
    <source>
        <dbReference type="ARBA" id="ARBA00022833"/>
    </source>
</evidence>
<evidence type="ECO:0000256" key="2">
    <source>
        <dbReference type="ARBA" id="ARBA00022525"/>
    </source>
</evidence>
<feature type="disulfide bond" evidence="15">
    <location>
        <begin position="531"/>
        <end position="581"/>
    </location>
</feature>
<dbReference type="GO" id="GO:0009653">
    <property type="term" value="P:anatomical structure morphogenesis"/>
    <property type="evidence" value="ECO:0007669"/>
    <property type="project" value="UniProtKB-ARBA"/>
</dbReference>
<dbReference type="InterPro" id="IPR050439">
    <property type="entry name" value="ADAMTS_ADAMTS-like"/>
</dbReference>
<keyword evidence="11" id="KW-0482">Metalloprotease</keyword>
<organism evidence="21 22">
    <name type="scientific">Ditylenchus destructor</name>
    <dbReference type="NCBI Taxonomy" id="166010"/>
    <lineage>
        <taxon>Eukaryota</taxon>
        <taxon>Metazoa</taxon>
        <taxon>Ecdysozoa</taxon>
        <taxon>Nematoda</taxon>
        <taxon>Chromadorea</taxon>
        <taxon>Rhabditida</taxon>
        <taxon>Tylenchina</taxon>
        <taxon>Tylenchomorpha</taxon>
        <taxon>Sphaerularioidea</taxon>
        <taxon>Anguinidae</taxon>
        <taxon>Anguininae</taxon>
        <taxon>Ditylenchus</taxon>
    </lineage>
</organism>
<name>A0AAD4R6S3_9BILA</name>
<dbReference type="SMART" id="SM00209">
    <property type="entry name" value="TSP1"/>
    <property type="match status" value="16"/>
</dbReference>
<dbReference type="FunFam" id="2.20.100.10:FF:000006">
    <property type="entry name" value="A disintegrin and metalloproteinase with thrombospondin motifs 1"/>
    <property type="match status" value="1"/>
</dbReference>
<reference evidence="21" key="1">
    <citation type="submission" date="2022-01" db="EMBL/GenBank/DDBJ databases">
        <title>Genome Sequence Resource for Two Populations of Ditylenchus destructor, the Migratory Endoparasitic Phytonematode.</title>
        <authorList>
            <person name="Zhang H."/>
            <person name="Lin R."/>
            <person name="Xie B."/>
        </authorList>
    </citation>
    <scope>NUCLEOTIDE SEQUENCE</scope>
    <source>
        <strain evidence="21">BazhouSP</strain>
    </source>
</reference>
<dbReference type="Pfam" id="PF17771">
    <property type="entry name" value="ADAMTS_CR_2"/>
    <property type="match status" value="1"/>
</dbReference>
<dbReference type="Pfam" id="PF00090">
    <property type="entry name" value="TSP_1"/>
    <property type="match status" value="1"/>
</dbReference>
<keyword evidence="9" id="KW-0862">Zinc</keyword>
<dbReference type="InterPro" id="IPR036383">
    <property type="entry name" value="TSP1_rpt_sf"/>
</dbReference>
<evidence type="ECO:0000313" key="22">
    <source>
        <dbReference type="Proteomes" id="UP001201812"/>
    </source>
</evidence>
<dbReference type="PANTHER" id="PTHR13723">
    <property type="entry name" value="ADAMTS A DISINTEGRIN AND METALLOPROTEASE WITH THROMBOSPONDIN MOTIFS PROTEASE"/>
    <property type="match status" value="1"/>
</dbReference>
<dbReference type="Gene3D" id="3.40.1620.60">
    <property type="match status" value="1"/>
</dbReference>
<evidence type="ECO:0000256" key="6">
    <source>
        <dbReference type="ARBA" id="ARBA00022729"/>
    </source>
</evidence>
<dbReference type="InterPro" id="IPR001590">
    <property type="entry name" value="Peptidase_M12B"/>
</dbReference>
<gene>
    <name evidence="21" type="ORF">DdX_03293</name>
</gene>
<proteinExistence type="predicted"/>
<feature type="disulfide bond" evidence="15">
    <location>
        <begin position="622"/>
        <end position="643"/>
    </location>
</feature>
<dbReference type="Gene3D" id="2.60.120.830">
    <property type="match status" value="1"/>
</dbReference>
<feature type="domain" description="GON" evidence="20">
    <location>
        <begin position="2028"/>
        <end position="2213"/>
    </location>
</feature>
<feature type="binding site" evidence="14">
    <location>
        <position position="495"/>
    </location>
    <ligand>
        <name>Ca(2+)</name>
        <dbReference type="ChEBI" id="CHEBI:29108"/>
        <label>2</label>
    </ligand>
</feature>
<dbReference type="PRINTS" id="PR01857">
    <property type="entry name" value="ADAMTSFAMILY"/>
</dbReference>
<evidence type="ECO:0000256" key="4">
    <source>
        <dbReference type="ARBA" id="ARBA00022670"/>
    </source>
</evidence>
<feature type="disulfide bond" evidence="15">
    <location>
        <begin position="484"/>
        <end position="537"/>
    </location>
</feature>
<dbReference type="EMBL" id="JAKKPZ010000002">
    <property type="protein sequence ID" value="KAI1726571.1"/>
    <property type="molecule type" value="Genomic_DNA"/>
</dbReference>
<feature type="binding site" evidence="14">
    <location>
        <position position="584"/>
    </location>
    <ligand>
        <name>Ca(2+)</name>
        <dbReference type="ChEBI" id="CHEBI:29108"/>
        <label>2</label>
    </ligand>
</feature>
<evidence type="ECO:0000313" key="21">
    <source>
        <dbReference type="EMBL" id="KAI1726571.1"/>
    </source>
</evidence>
<dbReference type="Gene3D" id="2.20.100.10">
    <property type="entry name" value="Thrombospondin type-1 (TSP1) repeat"/>
    <property type="match status" value="14"/>
</dbReference>
<evidence type="ECO:0000256" key="12">
    <source>
        <dbReference type="ARBA" id="ARBA00023157"/>
    </source>
</evidence>
<dbReference type="Proteomes" id="UP001201812">
    <property type="component" value="Unassembled WGS sequence"/>
</dbReference>
<feature type="binding site" evidence="14">
    <location>
        <position position="502"/>
    </location>
    <ligand>
        <name>Ca(2+)</name>
        <dbReference type="ChEBI" id="CHEBI:29108"/>
        <label>1</label>
    </ligand>
</feature>
<evidence type="ECO:0000256" key="18">
    <source>
        <dbReference type="SAM" id="Phobius"/>
    </source>
</evidence>
<keyword evidence="12 15" id="KW-1015">Disulfide bond</keyword>
<sequence length="2223" mass="250273">MSDEQCRPPPGFHDRLLDKIEGVGMNNEQPSTSSDTLGLDRVTSETTWNPIRTRRTPHSKEVLKSNWLTSDGWAESDSGPCTKDPSFLWNGRWRRWTAERSKFRCYHLFLIIPAIFLILLWLILNPIWPPGWYCSTKIGTSDQAISSESYNVIDDPKLMWVFNAHEFRRSQQKQNPRLLLRKRRSAESPVSFGLAEECGQKCSIRLKASDITGSTDVQKHKLKVNFYRTSSLIPEIPLVQFMDSENNTHARSSSASSNCLYYAKVADSKESSVVNLCDKNGGVFGTLALYEGTFAIEPIENSAEDDDADSPSLETSKSRRRRRSTLLPNAHKLFSSFNDTAVFSASPKTTFSSLPFDATANFTLFSSTASRDDDLNNSSFISQNGNYLQFDSRTFRRRRSKRFANSWDNYVEVLVVADYKMLLYHQMNLENYVLTLFSTVASIYRHPSLGASINIVVVRLIILKHETAGPRISNRAQETLQQFCTWQQNYNDGNDDAINHHDVAILLTRHDICRASNKCDTLGLAELGTMCDSVKSCAIIEDNGIFSFICPVLMVIFLGLSAAFTIAHELGHISSRAQTQCILDQPVERRYFTKMFEYTAPGSMYSVNQQCQFVFGPSAEICPYMPTCRRLWCSVSYGYQMGCRTQHMPWADGTPCGDNRWCHRGHCVGMSPSQRPKQDGGWGEWKPWKECSRTCGGGIQKAERDCDTPRPSNGGKYCLGQRVRYRSCNIQECPYDTIGFREMQCSEFDGRDVKIHGVPNDTKWVPKYTGISENERCSLYCQASNSAAFYLLKEKVLDGTTCDRNSDDICIDGVCHKAGCDHRLGSDMKRDICGICGGDSKSCTTMQGTYNERGSFGYNEVLKIPAGSANIDIRQSAYNDQKDDDNYLALRGSNGEFLLNGHYQVSVFRQQIAIFDTVLDYSGSDHAVERINGTGPLRTDVYLHILSVGNLNPPNIHYKYMVSNRASSPQQTVTNYYWRFSEGWSECTAKCQGNQVQILICVDAVTNRHVRDKHCEKIPKPDAHQRMCNVDCFYKWQHVSINHIKDADGPYVMCIRAFTDGREERAHDEECQAAGLARPSHRHCRDCNNQRFRWTYSEWSQCSESCGTKGISRRGAQCVDSANRQIDNRFCEGITREPTETECNRVPCPKWNFGSWSECSRSCGGGLRIRLAQCQDASGRDVSGDLCPVSEKVDREKCNEHLCKQWKFGSWSQCSVSCGIGIEKRDARCVAQNGQVLGDDQCAPQERIVEKQCTKPACPHWKMTSWSSCSVSCMDGFETRSVTCVDGNDHKLPDQRCLKKGELKPPSHRPCSYGPCPYWKASELSDCSVTCGTGVREREVECIYREQIVDDSLCPDRQRPPKQEQCVLLPCAQWKTEPWGTCSVSCGMGIQRRTVHCTRTGSNQRSIEVHDTECQGHKPKTERDCERMPCPILPRKIDATPEKSASSIHWAIGSWGDCSKTCGRGIQRRLVQCRDQIRLLPAEYCRHLKTVISEQECELSSCFEWTVGPWEKCNATCGEYATQTRRISCDPIPINGALITNNNVENVVIDGSKCNFAKKPVDTRKCDVPACPPRTNPKASVWEIGDWSECSATCGGGWRRRSVYCSKSRCPESEKPSMFEQCNTKPCRIGQWRLGPWTHCSVTCGDGVQTRKVWCQSDINVLQTLEDSECDVSERPIPLRNCSRSSCPVSQRINATSLNDSSNSTQMQNIAIDSQIENNLVNDGIMAGSYNWIPGQWSPCSQTCGRGIRTRTVKCVDSTGTEVSHSKCDISLRPLQQHKCRQAHCPRWHANKWSTCSATCGPGISRRDIICKKGRTEVPDTLCSHLAKPYETKKCEIAKCTKYVWRVTPWSKCIDPCKATEQGRRVYCMSNANKRASNKMCNSTSMPATKRKCLVTQCPYGTIFNPTAFLFTYLLEWMPGPWSTVRRAVHSKNSTNVVGSEPTVLSRMCLSLDKPQVSKECNLGPCGVDASYRWSVGPWSHCSKSCGPGFRKRKIRCMDKSGERISRELCDQTKRPRRREPCFVRNCLPNDCAELRAQNTTAQGIDGNYTVLVAGFRVNVYCHAMNSTLPKTYLNVNPHTNFAGRRNDSCACTNDGHASSGLSHFKKLRIDLHNMKINPNDFTFAHTEYGNPVPFGSAGDCYSMSECPQGRFSIDLRLTGLRVVDDLQWVDQGYRTSSRIERKENNALIEGQCGGYCGECAPDRFKGLVIEVDLKQKPSVGVG</sequence>
<feature type="domain" description="Peptidase M12B" evidence="19">
    <location>
        <begin position="409"/>
        <end position="597"/>
    </location>
</feature>
<dbReference type="InterPro" id="IPR024079">
    <property type="entry name" value="MetalloPept_cat_dom_sf"/>
</dbReference>
<feature type="disulfide bond" evidence="15">
    <location>
        <begin position="513"/>
        <end position="519"/>
    </location>
</feature>
<evidence type="ECO:0000256" key="5">
    <source>
        <dbReference type="ARBA" id="ARBA00022723"/>
    </source>
</evidence>
<keyword evidence="4" id="KW-0645">Protease</keyword>
<dbReference type="GO" id="GO:0008270">
    <property type="term" value="F:zinc ion binding"/>
    <property type="evidence" value="ECO:0007669"/>
    <property type="project" value="InterPro"/>
</dbReference>
<keyword evidence="8" id="KW-0378">Hydrolase</keyword>
<evidence type="ECO:0000256" key="15">
    <source>
        <dbReference type="PIRSR" id="PIRSR613273-3"/>
    </source>
</evidence>
<dbReference type="Gene3D" id="3.40.390.10">
    <property type="entry name" value="Collagenase (Catalytic Domain)"/>
    <property type="match status" value="1"/>
</dbReference>
<dbReference type="GO" id="GO:0006508">
    <property type="term" value="P:proteolysis"/>
    <property type="evidence" value="ECO:0007669"/>
    <property type="project" value="UniProtKB-KW"/>
</dbReference>
<keyword evidence="7" id="KW-0677">Repeat</keyword>
<feature type="binding site" evidence="14">
    <location>
        <position position="412"/>
    </location>
    <ligand>
        <name>Ca(2+)</name>
        <dbReference type="ChEBI" id="CHEBI:29108"/>
        <label>2</label>
    </ligand>
</feature>
<dbReference type="PROSITE" id="PS51046">
    <property type="entry name" value="GON"/>
    <property type="match status" value="1"/>
</dbReference>
<keyword evidence="3" id="KW-0272">Extracellular matrix</keyword>
<keyword evidence="2" id="KW-0964">Secreted</keyword>
<feature type="disulfide bond" evidence="15">
    <location>
        <begin position="695"/>
        <end position="733"/>
    </location>
</feature>
<feature type="disulfide bond" evidence="15">
    <location>
        <begin position="656"/>
        <end position="667"/>
    </location>
</feature>
<dbReference type="InterPro" id="IPR000884">
    <property type="entry name" value="TSP1_rpt"/>
</dbReference>
<dbReference type="Pfam" id="PF08685">
    <property type="entry name" value="GON"/>
    <property type="match status" value="1"/>
</dbReference>
<evidence type="ECO:0000259" key="19">
    <source>
        <dbReference type="PROSITE" id="PS50215"/>
    </source>
</evidence>
<dbReference type="Pfam" id="PF05986">
    <property type="entry name" value="ADAMTS_spacer1"/>
    <property type="match status" value="1"/>
</dbReference>
<dbReference type="GO" id="GO:0005604">
    <property type="term" value="C:basement membrane"/>
    <property type="evidence" value="ECO:0007669"/>
    <property type="project" value="UniProtKB-SubCell"/>
</dbReference>
<dbReference type="Pfam" id="PF01421">
    <property type="entry name" value="Reprolysin"/>
    <property type="match status" value="1"/>
</dbReference>
<keyword evidence="10" id="KW-0084">Basement membrane</keyword>
<keyword evidence="6" id="KW-0732">Signal</keyword>
<evidence type="ECO:0000256" key="8">
    <source>
        <dbReference type="ARBA" id="ARBA00022801"/>
    </source>
</evidence>
<feature type="binding site" evidence="14">
    <location>
        <position position="495"/>
    </location>
    <ligand>
        <name>Ca(2+)</name>
        <dbReference type="ChEBI" id="CHEBI:29108"/>
        <label>1</label>
    </ligand>
</feature>
<accession>A0AAD4R6S3</accession>
<dbReference type="PANTHER" id="PTHR13723:SF278">
    <property type="entry name" value="ADAM METALLOPEPTIDASE WITH THROMBOSPONDIN TYPE 1 MOTIF A, ISOFORM B"/>
    <property type="match status" value="1"/>
</dbReference>
<feature type="binding site" evidence="14">
    <location>
        <position position="584"/>
    </location>
    <ligand>
        <name>Ca(2+)</name>
        <dbReference type="ChEBI" id="CHEBI:29108"/>
        <label>1</label>
    </ligand>
</feature>
<evidence type="ECO:0000256" key="17">
    <source>
        <dbReference type="SAM" id="MobiDB-lite"/>
    </source>
</evidence>
<dbReference type="SUPFAM" id="SSF82895">
    <property type="entry name" value="TSP-1 type 1 repeat"/>
    <property type="match status" value="14"/>
</dbReference>
<keyword evidence="13" id="KW-0325">Glycoprotein</keyword>
<keyword evidence="14" id="KW-0106">Calcium</keyword>
<evidence type="ECO:0000256" key="11">
    <source>
        <dbReference type="ARBA" id="ARBA00023049"/>
    </source>
</evidence>
<dbReference type="GO" id="GO:0016477">
    <property type="term" value="P:cell migration"/>
    <property type="evidence" value="ECO:0007669"/>
    <property type="project" value="UniProtKB-ARBA"/>
</dbReference>
<keyword evidence="18" id="KW-1133">Transmembrane helix</keyword>
<protein>
    <submittedName>
        <fullName evidence="21">GON domain-containing protein</fullName>
    </submittedName>
</protein>
<comment type="subcellular location">
    <subcellularLocation>
        <location evidence="1">Secreted</location>
        <location evidence="1">Extracellular space</location>
        <location evidence="1">Extracellular matrix</location>
        <location evidence="1">Basement membrane</location>
    </subcellularLocation>
</comment>
<feature type="region of interest" description="Disordered" evidence="17">
    <location>
        <begin position="300"/>
        <end position="322"/>
    </location>
</feature>
<evidence type="ECO:0000256" key="16">
    <source>
        <dbReference type="PROSITE-ProRule" id="PRU00276"/>
    </source>
</evidence>
<feature type="disulfide bond" evidence="15">
    <location>
        <begin position="691"/>
        <end position="728"/>
    </location>
</feature>
<keyword evidence="22" id="KW-1185">Reference proteome</keyword>
<comment type="caution">
    <text evidence="16">Lacks conserved residue(s) required for the propagation of feature annotation.</text>
</comment>
<feature type="disulfide bond" evidence="15">
    <location>
        <begin position="611"/>
        <end position="633"/>
    </location>
</feature>
<dbReference type="PROSITE" id="PS50215">
    <property type="entry name" value="ADAM_MEPRO"/>
    <property type="match status" value="1"/>
</dbReference>
<dbReference type="InterPro" id="IPR013273">
    <property type="entry name" value="ADAMTS/ADAMTS-like"/>
</dbReference>
<evidence type="ECO:0000256" key="3">
    <source>
        <dbReference type="ARBA" id="ARBA00022530"/>
    </source>
</evidence>
<dbReference type="GO" id="GO:0004222">
    <property type="term" value="F:metalloendopeptidase activity"/>
    <property type="evidence" value="ECO:0007669"/>
    <property type="project" value="InterPro"/>
</dbReference>
<evidence type="ECO:0000256" key="14">
    <source>
        <dbReference type="PIRSR" id="PIRSR613273-2"/>
    </source>
</evidence>
<evidence type="ECO:0000256" key="10">
    <source>
        <dbReference type="ARBA" id="ARBA00022869"/>
    </source>
</evidence>
<dbReference type="CDD" id="cd04273">
    <property type="entry name" value="ZnMc_ADAMTS_like"/>
    <property type="match status" value="1"/>
</dbReference>
<feature type="disulfide bond" evidence="15">
    <location>
        <begin position="706"/>
        <end position="718"/>
    </location>
</feature>
<keyword evidence="18" id="KW-0812">Transmembrane</keyword>
<dbReference type="InterPro" id="IPR010294">
    <property type="entry name" value="ADAMTS_spacer1"/>
</dbReference>
<dbReference type="PROSITE" id="PS50092">
    <property type="entry name" value="TSP1"/>
    <property type="match status" value="14"/>
</dbReference>
<evidence type="ECO:0000259" key="20">
    <source>
        <dbReference type="PROSITE" id="PS51046"/>
    </source>
</evidence>
<dbReference type="GO" id="GO:0030198">
    <property type="term" value="P:extracellular matrix organization"/>
    <property type="evidence" value="ECO:0007669"/>
    <property type="project" value="InterPro"/>
</dbReference>
<dbReference type="Pfam" id="PF19030">
    <property type="entry name" value="TSP1_ADAMTS"/>
    <property type="match status" value="14"/>
</dbReference>
<feature type="disulfide bond" evidence="15">
    <location>
        <begin position="628"/>
        <end position="662"/>
    </location>
</feature>
<dbReference type="SUPFAM" id="SSF55486">
    <property type="entry name" value="Metalloproteases ('zincins'), catalytic domain"/>
    <property type="match status" value="1"/>
</dbReference>
<evidence type="ECO:0000256" key="13">
    <source>
        <dbReference type="ARBA" id="ARBA00023180"/>
    </source>
</evidence>